<dbReference type="EMBL" id="AQPN01000109">
    <property type="protein sequence ID" value="EOR93622.1"/>
    <property type="molecule type" value="Genomic_DNA"/>
</dbReference>
<dbReference type="STRING" id="1150600.ADIARSV_3206"/>
<dbReference type="AlphaFoldDB" id="R9GP64"/>
<name>R9GP64_9SPHI</name>
<proteinExistence type="predicted"/>
<evidence type="ECO:0000313" key="2">
    <source>
        <dbReference type="Proteomes" id="UP000014174"/>
    </source>
</evidence>
<protein>
    <submittedName>
        <fullName evidence="1">Uncharacterized protein</fullName>
    </submittedName>
</protein>
<accession>R9GP64</accession>
<gene>
    <name evidence="1" type="ORF">ADIARSV_3206</name>
</gene>
<dbReference type="Proteomes" id="UP000014174">
    <property type="component" value="Unassembled WGS sequence"/>
</dbReference>
<sequence>MAIMAHTVSRSLLLATYYTNTAAYERLCINKKLPMLHCNGKCALAKKIKQEESKKDKSNTKTSSDSEILLMSQKATSPAHQVVQSYSLLLFLYPQTIGEPTAFNEIVYRPPSC</sequence>
<evidence type="ECO:0000313" key="1">
    <source>
        <dbReference type="EMBL" id="EOR93622.1"/>
    </source>
</evidence>
<keyword evidence="2" id="KW-1185">Reference proteome</keyword>
<dbReference type="eggNOG" id="ENOG503026I">
    <property type="taxonomic scope" value="Bacteria"/>
</dbReference>
<comment type="caution">
    <text evidence="1">The sequence shown here is derived from an EMBL/GenBank/DDBJ whole genome shotgun (WGS) entry which is preliminary data.</text>
</comment>
<organism evidence="1 2">
    <name type="scientific">Arcticibacter svalbardensis MN12-7</name>
    <dbReference type="NCBI Taxonomy" id="1150600"/>
    <lineage>
        <taxon>Bacteria</taxon>
        <taxon>Pseudomonadati</taxon>
        <taxon>Bacteroidota</taxon>
        <taxon>Sphingobacteriia</taxon>
        <taxon>Sphingobacteriales</taxon>
        <taxon>Sphingobacteriaceae</taxon>
        <taxon>Arcticibacter</taxon>
    </lineage>
</organism>
<reference evidence="1 2" key="1">
    <citation type="journal article" date="2013" name="Genome Announc.">
        <title>Draft Genome Sequence of Arcticibacter svalbardensis Strain MN12-7T, a Member of the Family Sphingobacteriaceae Isolated from an Arctic Soil Sample.</title>
        <authorList>
            <person name="Shivaji S."/>
            <person name="Ara S."/>
            <person name="Prasad S."/>
            <person name="Manasa B.P."/>
            <person name="Begum Z."/>
            <person name="Singh A."/>
            <person name="Kumar Pinnaka A."/>
        </authorList>
    </citation>
    <scope>NUCLEOTIDE SEQUENCE [LARGE SCALE GENOMIC DNA]</scope>
    <source>
        <strain evidence="1 2">MN12-7</strain>
    </source>
</reference>